<feature type="compositionally biased region" description="Basic and acidic residues" evidence="1">
    <location>
        <begin position="1"/>
        <end position="10"/>
    </location>
</feature>
<evidence type="ECO:0000256" key="1">
    <source>
        <dbReference type="SAM" id="MobiDB-lite"/>
    </source>
</evidence>
<keyword evidence="3" id="KW-1185">Reference proteome</keyword>
<accession>A0A670YEY2</accession>
<reference evidence="2" key="2">
    <citation type="submission" date="2025-09" db="UniProtKB">
        <authorList>
            <consortium name="Ensembl"/>
        </authorList>
    </citation>
    <scope>IDENTIFICATION</scope>
</reference>
<feature type="compositionally biased region" description="Low complexity" evidence="1">
    <location>
        <begin position="14"/>
        <end position="28"/>
    </location>
</feature>
<organism evidence="2 3">
    <name type="scientific">Pseudonaja textilis</name>
    <name type="common">Eastern brown snake</name>
    <dbReference type="NCBI Taxonomy" id="8673"/>
    <lineage>
        <taxon>Eukaryota</taxon>
        <taxon>Metazoa</taxon>
        <taxon>Chordata</taxon>
        <taxon>Craniata</taxon>
        <taxon>Vertebrata</taxon>
        <taxon>Euteleostomi</taxon>
        <taxon>Lepidosauria</taxon>
        <taxon>Squamata</taxon>
        <taxon>Bifurcata</taxon>
        <taxon>Unidentata</taxon>
        <taxon>Episquamata</taxon>
        <taxon>Toxicofera</taxon>
        <taxon>Serpentes</taxon>
        <taxon>Colubroidea</taxon>
        <taxon>Elapidae</taxon>
        <taxon>Hydrophiinae</taxon>
        <taxon>Pseudonaja</taxon>
    </lineage>
</organism>
<sequence>MAAVSEEHLPPRPFTAVTAASATPTTGGSSQGPLGGAGANPLSRKLRKVLETRLEADKVIVIVGK</sequence>
<protein>
    <submittedName>
        <fullName evidence="2">Uncharacterized protein</fullName>
    </submittedName>
</protein>
<dbReference type="AlphaFoldDB" id="A0A670YEY2"/>
<dbReference type="Proteomes" id="UP000472273">
    <property type="component" value="Unplaced"/>
</dbReference>
<evidence type="ECO:0000313" key="3">
    <source>
        <dbReference type="Proteomes" id="UP000472273"/>
    </source>
</evidence>
<reference evidence="2" key="1">
    <citation type="submission" date="2025-08" db="UniProtKB">
        <authorList>
            <consortium name="Ensembl"/>
        </authorList>
    </citation>
    <scope>IDENTIFICATION</scope>
</reference>
<dbReference type="Ensembl" id="ENSPTXT00000008323.1">
    <property type="protein sequence ID" value="ENSPTXP00000008042.1"/>
    <property type="gene ID" value="ENSPTXG00000005844.1"/>
</dbReference>
<name>A0A670YEY2_PSETE</name>
<evidence type="ECO:0000313" key="2">
    <source>
        <dbReference type="Ensembl" id="ENSPTXP00000008042.1"/>
    </source>
</evidence>
<feature type="region of interest" description="Disordered" evidence="1">
    <location>
        <begin position="1"/>
        <end position="41"/>
    </location>
</feature>
<proteinExistence type="predicted"/>
<feature type="compositionally biased region" description="Gly residues" evidence="1">
    <location>
        <begin position="29"/>
        <end position="38"/>
    </location>
</feature>